<dbReference type="PANTHER" id="PTHR33453:SF34">
    <property type="entry name" value="RIBOSOME-INACTIVATING PROTEIN"/>
    <property type="match status" value="1"/>
</dbReference>
<feature type="signal peptide" evidence="2">
    <location>
        <begin position="1"/>
        <end position="24"/>
    </location>
</feature>
<comment type="catalytic activity">
    <reaction evidence="1">
        <text>Endohydrolysis of the N-glycosidic bond at one specific adenosine on the 28S rRNA.</text>
        <dbReference type="EC" id="3.2.2.22"/>
    </reaction>
</comment>
<dbReference type="EC" id="3.2.2.22" evidence="1"/>
<dbReference type="Gene3D" id="4.10.470.10">
    <property type="entry name" value="Ricin (A Subunit), domain 2"/>
    <property type="match status" value="1"/>
</dbReference>
<dbReference type="InterPro" id="IPR017989">
    <property type="entry name" value="Ribosome_inactivat_1/2"/>
</dbReference>
<dbReference type="GO" id="GO:0006952">
    <property type="term" value="P:defense response"/>
    <property type="evidence" value="ECO:0007669"/>
    <property type="project" value="UniProtKB-KW"/>
</dbReference>
<keyword evidence="1" id="KW-0611">Plant defense</keyword>
<reference evidence="3 4" key="1">
    <citation type="submission" date="2024-01" db="EMBL/GenBank/DDBJ databases">
        <authorList>
            <person name="Waweru B."/>
        </authorList>
    </citation>
    <scope>NUCLEOTIDE SEQUENCE [LARGE SCALE GENOMIC DNA]</scope>
</reference>
<dbReference type="InterPro" id="IPR001574">
    <property type="entry name" value="Ribosome_inactivat_prot"/>
</dbReference>
<comment type="caution">
    <text evidence="3">The sequence shown here is derived from an EMBL/GenBank/DDBJ whole genome shotgun (WGS) entry which is preliminary data.</text>
</comment>
<keyword evidence="4" id="KW-1185">Reference proteome</keyword>
<dbReference type="SUPFAM" id="SSF56371">
    <property type="entry name" value="Ribosome inactivating proteins (RIP)"/>
    <property type="match status" value="1"/>
</dbReference>
<sequence>MKALLRITIWVCLTVMIMPALVCPSVIEEPKTLRYNTVTFNFEDATEDSYSDFVKSLRNAVKSKEAFGLPVTAKTVPDSKRFVLVDLKTESDKTITLAIDVTNMYVVGYRDEYNGKVRATFLADASDFAKKNLFTEAKEVRVTKFTGGYPDLERYAKTGRENIELGVYKLEQAIESVYGKSVGEQIEAKFFIVSIQMVSEAARFQYLLNKVLEGGIYGSYKPDPKAISLENNWDKISKAIQTANASGNFVSPNNSVSLKDAKGNTWVVTQVSQIKNDMGLLKFLETSAGQASQSFIGKNQLESLLCNVTVHTGSTIQGKESTFD</sequence>
<dbReference type="InterPro" id="IPR036041">
    <property type="entry name" value="Ribosome-inact_prot_sf"/>
</dbReference>
<keyword evidence="2" id="KW-0732">Signal</keyword>
<keyword evidence="1" id="KW-0652">Protein synthesis inhibitor</keyword>
<evidence type="ECO:0000256" key="1">
    <source>
        <dbReference type="RuleBase" id="RU004915"/>
    </source>
</evidence>
<dbReference type="PANTHER" id="PTHR33453">
    <property type="match status" value="1"/>
</dbReference>
<accession>A0AAV1SJJ1</accession>
<proteinExistence type="inferred from homology"/>
<protein>
    <recommendedName>
        <fullName evidence="1">rRNA N-glycosylase</fullName>
        <ecNumber evidence="1">3.2.2.22</ecNumber>
    </recommendedName>
</protein>
<gene>
    <name evidence="3" type="ORF">DCAF_LOCUS24100</name>
</gene>
<evidence type="ECO:0000313" key="3">
    <source>
        <dbReference type="EMBL" id="CAK7352003.1"/>
    </source>
</evidence>
<dbReference type="AlphaFoldDB" id="A0AAV1SJJ1"/>
<dbReference type="GO" id="GO:0090729">
    <property type="term" value="F:toxin activity"/>
    <property type="evidence" value="ECO:0007669"/>
    <property type="project" value="UniProtKB-KW"/>
</dbReference>
<dbReference type="GO" id="GO:0017148">
    <property type="term" value="P:negative regulation of translation"/>
    <property type="evidence" value="ECO:0007669"/>
    <property type="project" value="UniProtKB-KW"/>
</dbReference>
<dbReference type="Gene3D" id="3.40.420.10">
    <property type="entry name" value="Ricin (A subunit), domain 1"/>
    <property type="match status" value="1"/>
</dbReference>
<feature type="chain" id="PRO_5043370875" description="rRNA N-glycosylase" evidence="2">
    <location>
        <begin position="25"/>
        <end position="324"/>
    </location>
</feature>
<dbReference type="PRINTS" id="PR00396">
    <property type="entry name" value="SHIGARICIN"/>
</dbReference>
<evidence type="ECO:0000256" key="2">
    <source>
        <dbReference type="SAM" id="SignalP"/>
    </source>
</evidence>
<dbReference type="GO" id="GO:0030598">
    <property type="term" value="F:rRNA N-glycosylase activity"/>
    <property type="evidence" value="ECO:0007669"/>
    <property type="project" value="UniProtKB-EC"/>
</dbReference>
<keyword evidence="1" id="KW-0378">Hydrolase</keyword>
<dbReference type="Proteomes" id="UP001314170">
    <property type="component" value="Unassembled WGS sequence"/>
</dbReference>
<name>A0AAV1SJJ1_9ROSI</name>
<dbReference type="InterPro" id="IPR016139">
    <property type="entry name" value="Ribosome_inactivat_prot_sub2"/>
</dbReference>
<dbReference type="Pfam" id="PF00161">
    <property type="entry name" value="RIP"/>
    <property type="match status" value="1"/>
</dbReference>
<dbReference type="EMBL" id="CAWUPB010001191">
    <property type="protein sequence ID" value="CAK7352003.1"/>
    <property type="molecule type" value="Genomic_DNA"/>
</dbReference>
<comment type="similarity">
    <text evidence="1">Belongs to the ribosome-inactivating protein family.</text>
</comment>
<keyword evidence="1" id="KW-0800">Toxin</keyword>
<organism evidence="3 4">
    <name type="scientific">Dovyalis caffra</name>
    <dbReference type="NCBI Taxonomy" id="77055"/>
    <lineage>
        <taxon>Eukaryota</taxon>
        <taxon>Viridiplantae</taxon>
        <taxon>Streptophyta</taxon>
        <taxon>Embryophyta</taxon>
        <taxon>Tracheophyta</taxon>
        <taxon>Spermatophyta</taxon>
        <taxon>Magnoliopsida</taxon>
        <taxon>eudicotyledons</taxon>
        <taxon>Gunneridae</taxon>
        <taxon>Pentapetalae</taxon>
        <taxon>rosids</taxon>
        <taxon>fabids</taxon>
        <taxon>Malpighiales</taxon>
        <taxon>Salicaceae</taxon>
        <taxon>Flacourtieae</taxon>
        <taxon>Dovyalis</taxon>
    </lineage>
</organism>
<dbReference type="InterPro" id="IPR016138">
    <property type="entry name" value="Ribosome_inactivat_prot_sub1"/>
</dbReference>
<evidence type="ECO:0000313" key="4">
    <source>
        <dbReference type="Proteomes" id="UP001314170"/>
    </source>
</evidence>